<keyword evidence="3" id="KW-0121">Carboxypeptidase</keyword>
<dbReference type="Pfam" id="PF25183">
    <property type="entry name" value="OMP_b-brl_4"/>
    <property type="match status" value="1"/>
</dbReference>
<dbReference type="InterPro" id="IPR057601">
    <property type="entry name" value="Oar-like_b-barrel"/>
</dbReference>
<dbReference type="EMBL" id="LT629690">
    <property type="protein sequence ID" value="SDF77472.1"/>
    <property type="molecule type" value="Genomic_DNA"/>
</dbReference>
<dbReference type="InterPro" id="IPR037066">
    <property type="entry name" value="Plug_dom_sf"/>
</dbReference>
<feature type="chain" id="PRO_5009242137" evidence="1">
    <location>
        <begin position="20"/>
        <end position="1227"/>
    </location>
</feature>
<reference evidence="4" key="1">
    <citation type="submission" date="2016-10" db="EMBL/GenBank/DDBJ databases">
        <authorList>
            <person name="Varghese N."/>
            <person name="Submissions S."/>
        </authorList>
    </citation>
    <scope>NUCLEOTIDE SEQUENCE [LARGE SCALE GENOMIC DNA]</scope>
    <source>
        <strain evidence="4">GAS232</strain>
    </source>
</reference>
<accession>A0A1G7NTV7</accession>
<dbReference type="AlphaFoldDB" id="A0A1G7NTV7"/>
<evidence type="ECO:0000259" key="2">
    <source>
        <dbReference type="Pfam" id="PF25183"/>
    </source>
</evidence>
<protein>
    <submittedName>
        <fullName evidence="3">Carboxypeptidase regulatory-like domain-containing protein</fullName>
    </submittedName>
</protein>
<dbReference type="Gene3D" id="2.60.40.1120">
    <property type="entry name" value="Carboxypeptidase-like, regulatory domain"/>
    <property type="match status" value="1"/>
</dbReference>
<keyword evidence="3" id="KW-0378">Hydrolase</keyword>
<gene>
    <name evidence="3" type="ORF">SAMN05444167_3271</name>
</gene>
<dbReference type="RefSeq" id="WP_083346092.1">
    <property type="nucleotide sequence ID" value="NZ_LT629690.1"/>
</dbReference>
<keyword evidence="1" id="KW-0732">Signal</keyword>
<dbReference type="OrthoDB" id="97893at2"/>
<dbReference type="GO" id="GO:0004180">
    <property type="term" value="F:carboxypeptidase activity"/>
    <property type="evidence" value="ECO:0007669"/>
    <property type="project" value="UniProtKB-KW"/>
</dbReference>
<name>A0A1G7NTV7_9BACT</name>
<dbReference type="Pfam" id="PF13620">
    <property type="entry name" value="CarboxypepD_reg"/>
    <property type="match status" value="1"/>
</dbReference>
<evidence type="ECO:0000313" key="4">
    <source>
        <dbReference type="Proteomes" id="UP000182427"/>
    </source>
</evidence>
<organism evidence="3 4">
    <name type="scientific">Terriglobus roseus</name>
    <dbReference type="NCBI Taxonomy" id="392734"/>
    <lineage>
        <taxon>Bacteria</taxon>
        <taxon>Pseudomonadati</taxon>
        <taxon>Acidobacteriota</taxon>
        <taxon>Terriglobia</taxon>
        <taxon>Terriglobales</taxon>
        <taxon>Acidobacteriaceae</taxon>
        <taxon>Terriglobus</taxon>
    </lineage>
</organism>
<evidence type="ECO:0000256" key="1">
    <source>
        <dbReference type="SAM" id="SignalP"/>
    </source>
</evidence>
<keyword evidence="3" id="KW-0645">Protease</keyword>
<dbReference type="SUPFAM" id="SSF56935">
    <property type="entry name" value="Porins"/>
    <property type="match status" value="1"/>
</dbReference>
<evidence type="ECO:0000313" key="3">
    <source>
        <dbReference type="EMBL" id="SDF77472.1"/>
    </source>
</evidence>
<sequence>MKKFLLVAPLALVSVAAHGQAVSVNGGAIQGTITDASGAAVSDANITIKSLDQGTTRNLTTDKAGFYSIGPLNPGDYTVTVVASGFQQLEVKTRILTGTATPGSFKLQVGQNSETIEVTAGEVQVNTDQAGVADVITREQIANLPVNGRNFLDLAQIEPGVQLQNGNTFDPTKSGYTGIAVNGTSGRTTRILLDGADITDETVGTTIFNVSQGAINEFQLNRSTQDAAGEVTSQGAVNVSTRSGTNSIHGEAFYIFQDQRALDANPNSTADANGNHIAPYFQRNQYGGSIGFPIIKDKLFAFGNAERIQQNSASPSNLGTVFNTAGANPVGQSSTLAAQHPTVGTPYRQTYSTVRLDYSGPFGGHYFARGNYNVDSTTTAGGTTRFAAYPNRDNTYGMAFGADFSKGRFTHSFRGSYEKFHNLITDGSASSGYNPLVTANGPVAYNYTNQLYFGPNSNAPQATFQSDKQLRYDGSYTRGTHNIRFGGSLNRLQGGGYAAFYGLAPRLNPTASNLLSGTVNATNPLGLGCSGVVGAPACPGDPLNGYNTSSATIATGNGYGNNVAGFGLPGGGSPAWRYGFYVADAWKVTPSFTVTAALRYSVDTNRQNNSFALPTCADMTATANYVCSGKASTTPLLSLFDPSYTASHVRQPYNNLGPQVGLVYAPGNHKTVLRAGFGLYYESVVFNSSGNAAAGLLKTVQSYNPASACASTSVLFPDSSVVTTSPDGTPLQTLCLQRTIAQSAPQFAALQKSYQAVAKANPNVVNSGYLGNTLNASGLYAPTYKQPVSEQWNFGLQRELFKGAVLSADYVHNMTWRIGQSIDLNHTGAARTFSQANALAAINRLSALSTTKGACGTATAATSVAVVQCLINNNPSFAINSFASQGLDGDAYTSYNNYKVQGRSTPAAFPGVNPDLGRGTVIRPAGRSGYDALQVVYRQAASHPMKGIDRSNIQVSYNLSRVVSNMTSNDEFFGTGAWDYDNPNQYIGRNTLDRKHQLSFGGNIKPKYGPEIGLIGHFFSAIPSNLILDSSLAAGNIFTTDLTGDGTTGDLAPGTVQGDYMHRVKANTLGSFITNYNGSYAGKVTPAGQQVINSGLMTLSQLTTLKGVIQPVAQLPTGTANNNPMFRSLDVNFSYPFRFNKLHEGLSLTPKIAFYNIANFSNFSSYTGTLQNTTTAGGAINSGSGGASFVTGPNNFATQSAQRTYRGVGTFSQGAPRQTEFQLTATF</sequence>
<keyword evidence="4" id="KW-1185">Reference proteome</keyword>
<dbReference type="Proteomes" id="UP000182427">
    <property type="component" value="Chromosome I"/>
</dbReference>
<dbReference type="InterPro" id="IPR008969">
    <property type="entry name" value="CarboxyPept-like_regulatory"/>
</dbReference>
<dbReference type="SUPFAM" id="SSF49464">
    <property type="entry name" value="Carboxypeptidase regulatory domain-like"/>
    <property type="match status" value="1"/>
</dbReference>
<feature type="domain" description="TonB-dependent transporter Oar-like beta-barrel" evidence="2">
    <location>
        <begin position="349"/>
        <end position="1184"/>
    </location>
</feature>
<proteinExistence type="predicted"/>
<dbReference type="Gene3D" id="2.170.130.10">
    <property type="entry name" value="TonB-dependent receptor, plug domain"/>
    <property type="match status" value="1"/>
</dbReference>
<feature type="signal peptide" evidence="1">
    <location>
        <begin position="1"/>
        <end position="19"/>
    </location>
</feature>